<dbReference type="AlphaFoldDB" id="A0A9X3IXL7"/>
<dbReference type="EMBL" id="JAPNKE010000002">
    <property type="protein sequence ID" value="MCY1007120.1"/>
    <property type="molecule type" value="Genomic_DNA"/>
</dbReference>
<organism evidence="1 2">
    <name type="scientific">Nannocystis pusilla</name>
    <dbReference type="NCBI Taxonomy" id="889268"/>
    <lineage>
        <taxon>Bacteria</taxon>
        <taxon>Pseudomonadati</taxon>
        <taxon>Myxococcota</taxon>
        <taxon>Polyangia</taxon>
        <taxon>Nannocystales</taxon>
        <taxon>Nannocystaceae</taxon>
        <taxon>Nannocystis</taxon>
    </lineage>
</organism>
<keyword evidence="1" id="KW-0328">Glycosyltransferase</keyword>
<dbReference type="Proteomes" id="UP001150924">
    <property type="component" value="Unassembled WGS sequence"/>
</dbReference>
<dbReference type="SUPFAM" id="SSF53756">
    <property type="entry name" value="UDP-Glycosyltransferase/glycogen phosphorylase"/>
    <property type="match status" value="1"/>
</dbReference>
<protein>
    <submittedName>
        <fullName evidence="1">Glycosyltransferase</fullName>
        <ecNumber evidence="1">2.4.-.-</ecNumber>
    </submittedName>
</protein>
<dbReference type="Pfam" id="PF13692">
    <property type="entry name" value="Glyco_trans_1_4"/>
    <property type="match status" value="1"/>
</dbReference>
<name>A0A9X3IXL7_9BACT</name>
<evidence type="ECO:0000313" key="1">
    <source>
        <dbReference type="EMBL" id="MCY1007120.1"/>
    </source>
</evidence>
<sequence>MDRPLPAQTSAAGHPILWVSQLAWDAIPRRLRHLLCRGARQRRVVFVEAVVPTAGPPRMDFDHREGLVVATPFVPRGLTGDEATGLLRGLLDGVVRDLGLGGFVLCHDSPRAMAACRLKPVATIYYDCPGGPRSPLEGDEALREEALRRADAVFVDAGHDPLGPEFGPATHLLPSGVDLAHFARARAGGPDPADQRDIPHPRLGFYGALDRDVDLDLLVAVADLRTDFHIVLIDHDGGPDRPRLPARPNIHELGPKPYAELPAYLAGWDIALLPFNHEAALRRAKPSQTLEYLAAGKPVVATPLRDVINPYAIQGMVSIAEGAEDFVIAVQCELHRADRRRWLQRVDTSLRGSSWDDTWGVMEAVLTRLVAPPVATP</sequence>
<gene>
    <name evidence="1" type="ORF">OV079_16470</name>
</gene>
<accession>A0A9X3IXL7</accession>
<dbReference type="EC" id="2.4.-.-" evidence="1"/>
<evidence type="ECO:0000313" key="2">
    <source>
        <dbReference type="Proteomes" id="UP001150924"/>
    </source>
</evidence>
<proteinExistence type="predicted"/>
<reference evidence="1" key="1">
    <citation type="submission" date="2022-11" db="EMBL/GenBank/DDBJ databases">
        <title>Minimal conservation of predation-associated metabolite biosynthetic gene clusters underscores biosynthetic potential of Myxococcota including descriptions for ten novel species: Archangium lansinium sp. nov., Myxococcus landrumus sp. nov., Nannocystis bai.</title>
        <authorList>
            <person name="Ahearne A."/>
            <person name="Stevens C."/>
            <person name="Phillips K."/>
        </authorList>
    </citation>
    <scope>NUCLEOTIDE SEQUENCE</scope>
    <source>
        <strain evidence="1">Na p29</strain>
    </source>
</reference>
<dbReference type="RefSeq" id="WP_267769695.1">
    <property type="nucleotide sequence ID" value="NZ_JAPNKE010000002.1"/>
</dbReference>
<dbReference type="GO" id="GO:0016757">
    <property type="term" value="F:glycosyltransferase activity"/>
    <property type="evidence" value="ECO:0007669"/>
    <property type="project" value="UniProtKB-KW"/>
</dbReference>
<keyword evidence="2" id="KW-1185">Reference proteome</keyword>
<dbReference type="Gene3D" id="3.40.50.2000">
    <property type="entry name" value="Glycogen Phosphorylase B"/>
    <property type="match status" value="1"/>
</dbReference>
<comment type="caution">
    <text evidence="1">The sequence shown here is derived from an EMBL/GenBank/DDBJ whole genome shotgun (WGS) entry which is preliminary data.</text>
</comment>
<keyword evidence="1" id="KW-0808">Transferase</keyword>